<proteinExistence type="predicted"/>
<dbReference type="EMBL" id="CAJVQB010063727">
    <property type="protein sequence ID" value="CAG8840788.1"/>
    <property type="molecule type" value="Genomic_DNA"/>
</dbReference>
<sequence length="317" mass="37115">MSLNQSKYPENNPFLLKQNNTLYKYHVINEGFYPLENKVCYTAAGSCNRTRYEVPDNYLVQTSWERTKLCYIVECEIIYKQDGPVYIIRFEENSQQYALKSKKSSTAVANNYLQVNVEQERKRKKRQPHSLKLFNSLSESMKTKRSRAFSIHLGKTFNKIKFNVQYIINYKNNDKENRDRLLDPFMEVIDHGPISHHAYYTVDTDNQEVEEEVLKYISKACYRCITDILMFIIPSLIGRGILNTNNLVINIRILGDGRNVENYEILKNVMDPLIIELNNLMTNRLDLMSQIQKTSALGAAAPKKILEIRTIYIKLRK</sequence>
<gene>
    <name evidence="1" type="ORF">GMARGA_LOCUS35077</name>
</gene>
<feature type="non-terminal residue" evidence="1">
    <location>
        <position position="317"/>
    </location>
</feature>
<keyword evidence="2" id="KW-1185">Reference proteome</keyword>
<evidence type="ECO:0000313" key="2">
    <source>
        <dbReference type="Proteomes" id="UP000789901"/>
    </source>
</evidence>
<protein>
    <submittedName>
        <fullName evidence="1">39077_t:CDS:1</fullName>
    </submittedName>
</protein>
<comment type="caution">
    <text evidence="1">The sequence shown here is derived from an EMBL/GenBank/DDBJ whole genome shotgun (WGS) entry which is preliminary data.</text>
</comment>
<reference evidence="1 2" key="1">
    <citation type="submission" date="2021-06" db="EMBL/GenBank/DDBJ databases">
        <authorList>
            <person name="Kallberg Y."/>
            <person name="Tangrot J."/>
            <person name="Rosling A."/>
        </authorList>
    </citation>
    <scope>NUCLEOTIDE SEQUENCE [LARGE SCALE GENOMIC DNA]</scope>
    <source>
        <strain evidence="1 2">120-4 pot B 10/14</strain>
    </source>
</reference>
<name>A0ABN7WTW1_GIGMA</name>
<accession>A0ABN7WTW1</accession>
<dbReference type="Proteomes" id="UP000789901">
    <property type="component" value="Unassembled WGS sequence"/>
</dbReference>
<evidence type="ECO:0000313" key="1">
    <source>
        <dbReference type="EMBL" id="CAG8840788.1"/>
    </source>
</evidence>
<organism evidence="1 2">
    <name type="scientific">Gigaspora margarita</name>
    <dbReference type="NCBI Taxonomy" id="4874"/>
    <lineage>
        <taxon>Eukaryota</taxon>
        <taxon>Fungi</taxon>
        <taxon>Fungi incertae sedis</taxon>
        <taxon>Mucoromycota</taxon>
        <taxon>Glomeromycotina</taxon>
        <taxon>Glomeromycetes</taxon>
        <taxon>Diversisporales</taxon>
        <taxon>Gigasporaceae</taxon>
        <taxon>Gigaspora</taxon>
    </lineage>
</organism>